<dbReference type="InterPro" id="IPR036227">
    <property type="entry name" value="Ribosomal_uL15/eL18_sf"/>
</dbReference>
<dbReference type="Pfam" id="PF14680">
    <property type="entry name" value="FANCI_HD2"/>
    <property type="match status" value="2"/>
</dbReference>
<feature type="compositionally biased region" description="Basic residues" evidence="3">
    <location>
        <begin position="1440"/>
        <end position="1450"/>
    </location>
</feature>
<evidence type="ECO:0000259" key="7">
    <source>
        <dbReference type="Pfam" id="PF14679"/>
    </source>
</evidence>
<accession>A0A9E7KYF6</accession>
<keyword evidence="1" id="KW-0689">Ribosomal protein</keyword>
<dbReference type="InterPro" id="IPR029315">
    <property type="entry name" value="FANCI_S2"/>
</dbReference>
<dbReference type="Pfam" id="PF14675">
    <property type="entry name" value="FANCI_S1"/>
    <property type="match status" value="1"/>
</dbReference>
<dbReference type="GO" id="GO:0006281">
    <property type="term" value="P:DNA repair"/>
    <property type="evidence" value="ECO:0007669"/>
    <property type="project" value="InterPro"/>
</dbReference>
<feature type="region of interest" description="Disordered" evidence="3">
    <location>
        <begin position="1432"/>
        <end position="1467"/>
    </location>
</feature>
<evidence type="ECO:0000259" key="4">
    <source>
        <dbReference type="Pfam" id="PF14675"/>
    </source>
</evidence>
<dbReference type="OrthoDB" id="195089at2759"/>
<feature type="domain" description="FANCI solenoid 2" evidence="5">
    <location>
        <begin position="355"/>
        <end position="500"/>
    </location>
</feature>
<evidence type="ECO:0000259" key="5">
    <source>
        <dbReference type="Pfam" id="PF14676"/>
    </source>
</evidence>
<organism evidence="10 11">
    <name type="scientific">Musa troglodytarum</name>
    <name type="common">fe'i banana</name>
    <dbReference type="NCBI Taxonomy" id="320322"/>
    <lineage>
        <taxon>Eukaryota</taxon>
        <taxon>Viridiplantae</taxon>
        <taxon>Streptophyta</taxon>
        <taxon>Embryophyta</taxon>
        <taxon>Tracheophyta</taxon>
        <taxon>Spermatophyta</taxon>
        <taxon>Magnoliopsida</taxon>
        <taxon>Liliopsida</taxon>
        <taxon>Zingiberales</taxon>
        <taxon>Musaceae</taxon>
        <taxon>Musa</taxon>
    </lineage>
</organism>
<dbReference type="Pfam" id="PF14678">
    <property type="entry name" value="FANCI_S4"/>
    <property type="match status" value="1"/>
</dbReference>
<dbReference type="InterPro" id="IPR029314">
    <property type="entry name" value="FANCI_S4"/>
</dbReference>
<dbReference type="Gene3D" id="3.100.10.10">
    <property type="match status" value="2"/>
</dbReference>
<evidence type="ECO:0000256" key="2">
    <source>
        <dbReference type="ARBA" id="ARBA00023274"/>
    </source>
</evidence>
<dbReference type="InterPro" id="IPR029310">
    <property type="entry name" value="FANCI_HD1"/>
</dbReference>
<feature type="domain" description="Large ribosomal subunit protein uL15/eL18" evidence="9">
    <location>
        <begin position="1310"/>
        <end position="1354"/>
    </location>
</feature>
<dbReference type="InterPro" id="IPR029312">
    <property type="entry name" value="FANCI_HD2"/>
</dbReference>
<feature type="domain" description="FANCI solenoid 1" evidence="4">
    <location>
        <begin position="89"/>
        <end position="257"/>
    </location>
</feature>
<evidence type="ECO:0000313" key="10">
    <source>
        <dbReference type="EMBL" id="URE37042.1"/>
    </source>
</evidence>
<feature type="domain" description="FANCI helical" evidence="8">
    <location>
        <begin position="598"/>
        <end position="691"/>
    </location>
</feature>
<feature type="region of interest" description="Disordered" evidence="3">
    <location>
        <begin position="1242"/>
        <end position="1295"/>
    </location>
</feature>
<dbReference type="GO" id="GO:0070182">
    <property type="term" value="F:DNA polymerase binding"/>
    <property type="evidence" value="ECO:0007669"/>
    <property type="project" value="TreeGrafter"/>
</dbReference>
<evidence type="ECO:0000256" key="3">
    <source>
        <dbReference type="SAM" id="MobiDB-lite"/>
    </source>
</evidence>
<dbReference type="GO" id="GO:0005840">
    <property type="term" value="C:ribosome"/>
    <property type="evidence" value="ECO:0007669"/>
    <property type="project" value="UniProtKB-KW"/>
</dbReference>
<dbReference type="PANTHER" id="PTHR21818">
    <property type="entry name" value="BC025462 PROTEIN"/>
    <property type="match status" value="1"/>
</dbReference>
<dbReference type="Pfam" id="PF14679">
    <property type="entry name" value="FANCI_HD1"/>
    <property type="match status" value="1"/>
</dbReference>
<dbReference type="Proteomes" id="UP001055439">
    <property type="component" value="Chromosome 8"/>
</dbReference>
<evidence type="ECO:0000259" key="6">
    <source>
        <dbReference type="Pfam" id="PF14678"/>
    </source>
</evidence>
<keyword evidence="2" id="KW-0687">Ribonucleoprotein</keyword>
<evidence type="ECO:0000259" key="9">
    <source>
        <dbReference type="Pfam" id="PF17135"/>
    </source>
</evidence>
<feature type="compositionally biased region" description="Acidic residues" evidence="3">
    <location>
        <begin position="1259"/>
        <end position="1270"/>
    </location>
</feature>
<dbReference type="InterPro" id="IPR029308">
    <property type="entry name" value="FANCI_S1"/>
</dbReference>
<keyword evidence="11" id="KW-1185">Reference proteome</keyword>
<feature type="domain" description="FANCI solenoid 4" evidence="6">
    <location>
        <begin position="997"/>
        <end position="1236"/>
    </location>
</feature>
<evidence type="ECO:0000313" key="11">
    <source>
        <dbReference type="Proteomes" id="UP001055439"/>
    </source>
</evidence>
<feature type="compositionally biased region" description="Basic residues" evidence="3">
    <location>
        <begin position="1457"/>
        <end position="1467"/>
    </location>
</feature>
<dbReference type="EMBL" id="CP097510">
    <property type="protein sequence ID" value="URE37042.1"/>
    <property type="molecule type" value="Genomic_DNA"/>
</dbReference>
<evidence type="ECO:0000259" key="8">
    <source>
        <dbReference type="Pfam" id="PF14680"/>
    </source>
</evidence>
<proteinExistence type="predicted"/>
<dbReference type="InterPro" id="IPR026171">
    <property type="entry name" value="FANCI"/>
</dbReference>
<dbReference type="GO" id="GO:1990904">
    <property type="term" value="C:ribonucleoprotein complex"/>
    <property type="evidence" value="ECO:0007669"/>
    <property type="project" value="UniProtKB-KW"/>
</dbReference>
<dbReference type="InterPro" id="IPR021131">
    <property type="entry name" value="Ribosomal_uL15/eL18"/>
</dbReference>
<dbReference type="SUPFAM" id="SSF52080">
    <property type="entry name" value="Ribosomal proteins L15p and L18e"/>
    <property type="match status" value="1"/>
</dbReference>
<gene>
    <name evidence="10" type="ORF">MUK42_07400</name>
</gene>
<dbReference type="Pfam" id="PF14676">
    <property type="entry name" value="FANCI_S2"/>
    <property type="match status" value="1"/>
</dbReference>
<sequence>MTELNHRQTVTAESIVLLAQDPSATLPPAVDPAAFVALLDCPSSTVPAAAYLNALLSLLSRSPPSPSLLSSLLLSFLRLFLSRRLPRGDAAPVFRLFAPHLPFLERTHLPSLLELVVSDLSAVAEPDDALPLDLLPRLLDLAEGDELVDKMLDRLLAGEWSQSLLLKIVALLRELPRIGKARVSDFLEKIFLGMKVVDLQDLPSLIYQLLLLASKGINRREVISGILGFFGGFSKGQPSILRQVEGTVLMHVNFAVKQDPSLGREVLTIIRSDLHLINHFVVAVLFSMARVRRFNESCIGVLKTVVVTSHRDYKTSRDCKWLPDDLKEECLETAKCLEKSFLKAVNESNSGREHVVPSIVQFGFFLLESVDGDDVKQRGDSAGLMSIEQLSIKILMTLFEVHDMSRNEIIEQCKFRLLSLKPQKGMLIIKLLDNLVQSYPYPMLEYIAHLKELLDYFTFLQERMAIAIIDALLPLIKFSHDLQAMFKREETARVAATDAVINIISMENGSKKNGLRSFQESSSQASCSQQGDIPSRVEGCLFQELSGLLRRCLSQKARVKETLYEGLVKLVMLEPTIMNSIFDVLWPHFLQVYLEAGMATSAESFSNALFKIRRNLKNCKLQDPQGQKEDSSCLSLQKEKNSCLWQMLLRIVEVFVNIIVMEIEKAEGEEKLLLEKEIMEFAELHNYLEKDSSMNKQRTDNWKGASKELSNKINGELKEYAQVNQSRTFLATSTIHYLLLTAIESYNFNFPNSSIASQNNRESSSSIIDLCLKTMLFVLKVCLRHLKFVGSIRSGTSGDPFRRLLCGDIRLLGKPVMQLVWLLKSVLEKDKDLRKKDANGKMNRENIDPLFLSLLCLNELFKMNFSGAELSELVNDLLSLAAPELDLETGRNADPGINEEKSFLEDYQHMRFLHLFLEKRLEPLYSSLIDLSLFRESEVLAELLLIVGKKLPPAQRNSHGNWAVSVCQSKKVENSSAAQNVLLLAIHLLPAPTDLNVARDMASELLKVMGSEDKDPEHRSVKYPVINRSTRNAIATIILRVAESCIVDLEWAVSKVKAISAGNHVQPDLRKNLQFAENLHGPCLQEVLYVRSESLVYLLSSFVEMKLKDSQAEQLLKMTTRFYKLLAPMTKHQIASKGSKQILPSLKFQKLAEVACIRLTNPLYNFVALVQRNQNAQHKGIISKIKRENRCIPDLIFQIENYEKYLIQLSKSSNVNLLRYAKRSVARDFKILETKKVVVGEETTEHEHTLSSSTSENESSGESEGPDEENISEKIASAEPNGNITDVDSENDMNDQEMLIRKKRTKRSKGIDLVAGGRSKKARRTAPRSDDVYLKLLVKLYRFLVRRTGSKFNADDKIAVIVGTVTDDKRVYQVPAIKVTALRFTETARARILKAGGECLTFDQLALRAPLGQNTVLLRGPKNAREAVKHFGKAPGVPHSHTKPYVRSKGRKFERARGRRNSRGFRV</sequence>
<feature type="domain" description="FANCI helical" evidence="7">
    <location>
        <begin position="261"/>
        <end position="341"/>
    </location>
</feature>
<feature type="domain" description="Large ribosomal subunit protein uL15/eL18" evidence="9">
    <location>
        <begin position="1355"/>
        <end position="1467"/>
    </location>
</feature>
<protein>
    <submittedName>
        <fullName evidence="10">Fanconi anemia group I</fullName>
    </submittedName>
</protein>
<evidence type="ECO:0000256" key="1">
    <source>
        <dbReference type="ARBA" id="ARBA00022980"/>
    </source>
</evidence>
<reference evidence="10" key="1">
    <citation type="submission" date="2022-05" db="EMBL/GenBank/DDBJ databases">
        <title>The Musa troglodytarum L. genome provides insights into the mechanism of non-climacteric behaviour and enrichment of carotenoids.</title>
        <authorList>
            <person name="Wang J."/>
        </authorList>
    </citation>
    <scope>NUCLEOTIDE SEQUENCE</scope>
    <source>
        <tissue evidence="10">Leaf</tissue>
    </source>
</reference>
<name>A0A9E7KYF6_9LILI</name>
<feature type="domain" description="FANCI helical" evidence="8">
    <location>
        <begin position="519"/>
        <end position="595"/>
    </location>
</feature>
<dbReference type="PANTHER" id="PTHR21818:SF0">
    <property type="entry name" value="FANCONI ANEMIA GROUP I PROTEIN"/>
    <property type="match status" value="1"/>
</dbReference>
<dbReference type="Pfam" id="PF17135">
    <property type="entry name" value="Ribosomal_L18"/>
    <property type="match status" value="2"/>
</dbReference>